<organism evidence="1 2">
    <name type="scientific">Pseudaestuariivita atlantica</name>
    <dbReference type="NCBI Taxonomy" id="1317121"/>
    <lineage>
        <taxon>Bacteria</taxon>
        <taxon>Pseudomonadati</taxon>
        <taxon>Pseudomonadota</taxon>
        <taxon>Alphaproteobacteria</taxon>
        <taxon>Rhodobacterales</taxon>
        <taxon>Paracoccaceae</taxon>
        <taxon>Pseudaestuariivita</taxon>
    </lineage>
</organism>
<evidence type="ECO:0000313" key="1">
    <source>
        <dbReference type="EMBL" id="KNG95042.1"/>
    </source>
</evidence>
<evidence type="ECO:0000313" key="2">
    <source>
        <dbReference type="Proteomes" id="UP000036938"/>
    </source>
</evidence>
<keyword evidence="2" id="KW-1185">Reference proteome</keyword>
<name>A0A0L1JTN3_9RHOB</name>
<protein>
    <submittedName>
        <fullName evidence="1">Uncharacterized protein</fullName>
    </submittedName>
</protein>
<dbReference type="AlphaFoldDB" id="A0A0L1JTN3"/>
<gene>
    <name evidence="1" type="ORF">ATO11_04645</name>
</gene>
<proteinExistence type="predicted"/>
<reference evidence="1 2" key="1">
    <citation type="journal article" date="2015" name="Int. J. Syst. Evol. Microbiol.">
        <title>Aestuariivita atlantica sp. nov., isolated from deep sea sediment of the Atlantic Ocean.</title>
        <authorList>
            <person name="Li G."/>
            <person name="Lai Q."/>
            <person name="Du Y."/>
            <person name="Liu X."/>
            <person name="Sun F."/>
            <person name="Shao Z."/>
        </authorList>
    </citation>
    <scope>NUCLEOTIDE SEQUENCE [LARGE SCALE GENOMIC DNA]</scope>
    <source>
        <strain evidence="1 2">22II-S11-z3</strain>
    </source>
</reference>
<comment type="caution">
    <text evidence="1">The sequence shown here is derived from an EMBL/GenBank/DDBJ whole genome shotgun (WGS) entry which is preliminary data.</text>
</comment>
<dbReference type="Proteomes" id="UP000036938">
    <property type="component" value="Unassembled WGS sequence"/>
</dbReference>
<sequence>MSQPKARPEGEAVGELVLTGGVVARAPAGYCVDASAASGPGISRRVAVMASCDRVSGKGQGADVPSAVLTVTVGRLHVLGTADVDAQALAAAFADQGPRAAKGGEDLVVVQLEKGGDLAVPGASPVHWRGVLHVGPRLVGLAVYVPKGSALVGARGGDLLRDLAASVRDASVIARRSEDLVADTDG</sequence>
<dbReference type="STRING" id="1317121.ATO11_04645"/>
<accession>A0A0L1JTN3</accession>
<dbReference type="EMBL" id="AQQZ01000002">
    <property type="protein sequence ID" value="KNG95042.1"/>
    <property type="molecule type" value="Genomic_DNA"/>
</dbReference>